<dbReference type="Pfam" id="PF22586">
    <property type="entry name" value="ANCHR-like_BBOX"/>
    <property type="match status" value="1"/>
</dbReference>
<dbReference type="Proteomes" id="UP000683360">
    <property type="component" value="Unassembled WGS sequence"/>
</dbReference>
<dbReference type="EMBL" id="CAJPWZ010001019">
    <property type="protein sequence ID" value="CAG2205249.1"/>
    <property type="molecule type" value="Genomic_DNA"/>
</dbReference>
<accession>A0A8S3R7K6</accession>
<evidence type="ECO:0000313" key="1">
    <source>
        <dbReference type="EMBL" id="CAG2205249.1"/>
    </source>
</evidence>
<gene>
    <name evidence="1" type="ORF">MEDL_19659</name>
</gene>
<proteinExistence type="predicted"/>
<evidence type="ECO:0008006" key="3">
    <source>
        <dbReference type="Google" id="ProtNLM"/>
    </source>
</evidence>
<dbReference type="AlphaFoldDB" id="A0A8S3R7K6"/>
<organism evidence="1 2">
    <name type="scientific">Mytilus edulis</name>
    <name type="common">Blue mussel</name>
    <dbReference type="NCBI Taxonomy" id="6550"/>
    <lineage>
        <taxon>Eukaryota</taxon>
        <taxon>Metazoa</taxon>
        <taxon>Spiralia</taxon>
        <taxon>Lophotrochozoa</taxon>
        <taxon>Mollusca</taxon>
        <taxon>Bivalvia</taxon>
        <taxon>Autobranchia</taxon>
        <taxon>Pteriomorphia</taxon>
        <taxon>Mytilida</taxon>
        <taxon>Mytiloidea</taxon>
        <taxon>Mytilidae</taxon>
        <taxon>Mytilinae</taxon>
        <taxon>Mytilus</taxon>
    </lineage>
</organism>
<keyword evidence="2" id="KW-1185">Reference proteome</keyword>
<comment type="caution">
    <text evidence="1">The sequence shown here is derived from an EMBL/GenBank/DDBJ whole genome shotgun (WGS) entry which is preliminary data.</text>
</comment>
<evidence type="ECO:0000313" key="2">
    <source>
        <dbReference type="Proteomes" id="UP000683360"/>
    </source>
</evidence>
<dbReference type="Gene3D" id="4.10.830.40">
    <property type="match status" value="1"/>
</dbReference>
<dbReference type="OrthoDB" id="2386367at2759"/>
<name>A0A8S3R7K6_MYTED</name>
<protein>
    <recommendedName>
        <fullName evidence="3">B box-type domain-containing protein</fullName>
    </recommendedName>
</protein>
<sequence length="178" mass="20645">MVAETHCDPCAFQRKTAYAISFCTECDENLCYECLKYHNAQWQNNDHTVTNFISIYRCTICKNMDKDVEAVTFCLECKEKLCKDCVNKHKSTKSSRGHTFDNSYLCQQSLDKSDISTQQPIIQDHVDFVEQHNEDNTEAIIQNECTDIDEPTRIDCGEIKTRPTTSLLQKCEKLVYHH</sequence>
<reference evidence="1" key="1">
    <citation type="submission" date="2021-03" db="EMBL/GenBank/DDBJ databases">
        <authorList>
            <person name="Bekaert M."/>
        </authorList>
    </citation>
    <scope>NUCLEOTIDE SEQUENCE</scope>
</reference>